<dbReference type="EMBL" id="JBFALK010000015">
    <property type="protein sequence ID" value="MEV0972048.1"/>
    <property type="molecule type" value="Genomic_DNA"/>
</dbReference>
<dbReference type="Proteomes" id="UP001551675">
    <property type="component" value="Unassembled WGS sequence"/>
</dbReference>
<name>A0ABV3GK84_MICGL</name>
<proteinExistence type="predicted"/>
<organism evidence="1 2">
    <name type="scientific">Microtetraspora glauca</name>
    <dbReference type="NCBI Taxonomy" id="1996"/>
    <lineage>
        <taxon>Bacteria</taxon>
        <taxon>Bacillati</taxon>
        <taxon>Actinomycetota</taxon>
        <taxon>Actinomycetes</taxon>
        <taxon>Streptosporangiales</taxon>
        <taxon>Streptosporangiaceae</taxon>
        <taxon>Microtetraspora</taxon>
    </lineage>
</organism>
<evidence type="ECO:0000313" key="2">
    <source>
        <dbReference type="Proteomes" id="UP001551675"/>
    </source>
</evidence>
<evidence type="ECO:0000313" key="1">
    <source>
        <dbReference type="EMBL" id="MEV0972048.1"/>
    </source>
</evidence>
<keyword evidence="2" id="KW-1185">Reference proteome</keyword>
<gene>
    <name evidence="1" type="ORF">AB0I59_25885</name>
</gene>
<sequence length="40" mass="4595">MCSPILLPIRAYDRARYALDRHPATRLVSFVAAVHDDLDR</sequence>
<dbReference type="RefSeq" id="WP_358136814.1">
    <property type="nucleotide sequence ID" value="NZ_JBFALK010000015.1"/>
</dbReference>
<comment type="caution">
    <text evidence="1">The sequence shown here is derived from an EMBL/GenBank/DDBJ whole genome shotgun (WGS) entry which is preliminary data.</text>
</comment>
<protein>
    <submittedName>
        <fullName evidence="1">Uncharacterized protein</fullName>
    </submittedName>
</protein>
<reference evidence="1 2" key="1">
    <citation type="submission" date="2024-06" db="EMBL/GenBank/DDBJ databases">
        <title>The Natural Products Discovery Center: Release of the First 8490 Sequenced Strains for Exploring Actinobacteria Biosynthetic Diversity.</title>
        <authorList>
            <person name="Kalkreuter E."/>
            <person name="Kautsar S.A."/>
            <person name="Yang D."/>
            <person name="Bader C.D."/>
            <person name="Teijaro C.N."/>
            <person name="Fluegel L."/>
            <person name="Davis C.M."/>
            <person name="Simpson J.R."/>
            <person name="Lauterbach L."/>
            <person name="Steele A.D."/>
            <person name="Gui C."/>
            <person name="Meng S."/>
            <person name="Li G."/>
            <person name="Viehrig K."/>
            <person name="Ye F."/>
            <person name="Su P."/>
            <person name="Kiefer A.F."/>
            <person name="Nichols A."/>
            <person name="Cepeda A.J."/>
            <person name="Yan W."/>
            <person name="Fan B."/>
            <person name="Jiang Y."/>
            <person name="Adhikari A."/>
            <person name="Zheng C.-J."/>
            <person name="Schuster L."/>
            <person name="Cowan T.M."/>
            <person name="Smanski M.J."/>
            <person name="Chevrette M.G."/>
            <person name="De Carvalho L.P.S."/>
            <person name="Shen B."/>
        </authorList>
    </citation>
    <scope>NUCLEOTIDE SEQUENCE [LARGE SCALE GENOMIC DNA]</scope>
    <source>
        <strain evidence="1 2">NPDC050100</strain>
    </source>
</reference>
<accession>A0ABV3GK84</accession>